<dbReference type="PANTHER" id="PTHR11236">
    <property type="entry name" value="AMINOBENZOATE/ANTHRANILATE SYNTHASE"/>
    <property type="match status" value="1"/>
</dbReference>
<dbReference type="GO" id="GO:0046820">
    <property type="term" value="F:4-amino-4-deoxychorismate synthase activity"/>
    <property type="evidence" value="ECO:0007669"/>
    <property type="project" value="UniProtKB-EC"/>
</dbReference>
<dbReference type="InterPro" id="IPR019999">
    <property type="entry name" value="Anth_synth_I-like"/>
</dbReference>
<keyword evidence="5" id="KW-0032">Aminotransferase</keyword>
<dbReference type="PANTHER" id="PTHR11236:SF50">
    <property type="entry name" value="AMINODEOXYCHORISMATE SYNTHASE COMPONENT 1"/>
    <property type="match status" value="1"/>
</dbReference>
<protein>
    <recommendedName>
        <fullName evidence="1">aminodeoxychorismate synthase</fullName>
        <ecNumber evidence="1">2.6.1.85</ecNumber>
    </recommendedName>
</protein>
<dbReference type="RefSeq" id="WP_163084882.1">
    <property type="nucleotide sequence ID" value="NZ_JAAAWN010000009.1"/>
</dbReference>
<dbReference type="Pfam" id="PF04715">
    <property type="entry name" value="Anth_synt_I_N"/>
    <property type="match status" value="1"/>
</dbReference>
<evidence type="ECO:0000259" key="3">
    <source>
        <dbReference type="Pfam" id="PF00425"/>
    </source>
</evidence>
<dbReference type="EMBL" id="JAAAWN010000009">
    <property type="protein sequence ID" value="NDV91296.1"/>
    <property type="molecule type" value="Genomic_DNA"/>
</dbReference>
<proteinExistence type="predicted"/>
<organism evidence="5 6">
    <name type="scientific">Alteromonas profundi</name>
    <dbReference type="NCBI Taxonomy" id="2696062"/>
    <lineage>
        <taxon>Bacteria</taxon>
        <taxon>Pseudomonadati</taxon>
        <taxon>Pseudomonadota</taxon>
        <taxon>Gammaproteobacteria</taxon>
        <taxon>Alteromonadales</taxon>
        <taxon>Alteromonadaceae</taxon>
        <taxon>Alteromonas/Salinimonas group</taxon>
        <taxon>Alteromonas</taxon>
    </lineage>
</organism>
<evidence type="ECO:0000256" key="1">
    <source>
        <dbReference type="ARBA" id="ARBA00013139"/>
    </source>
</evidence>
<evidence type="ECO:0000259" key="4">
    <source>
        <dbReference type="Pfam" id="PF04715"/>
    </source>
</evidence>
<dbReference type="InterPro" id="IPR005801">
    <property type="entry name" value="ADC_synthase"/>
</dbReference>
<dbReference type="InterPro" id="IPR005802">
    <property type="entry name" value="ADC_synth_comp_1"/>
</dbReference>
<reference evidence="5 6" key="1">
    <citation type="submission" date="2020-01" db="EMBL/GenBank/DDBJ databases">
        <authorList>
            <person name="Chen J."/>
            <person name="Zhu S."/>
            <person name="Yang J."/>
        </authorList>
    </citation>
    <scope>NUCLEOTIDE SEQUENCE [LARGE SCALE GENOMIC DNA]</scope>
    <source>
        <strain evidence="5 6">345S023</strain>
    </source>
</reference>
<accession>A0A7X5LL19</accession>
<gene>
    <name evidence="5" type="primary">pabB</name>
    <name evidence="5" type="ORF">GTH32_08900</name>
</gene>
<dbReference type="EC" id="2.6.1.85" evidence="1"/>
<name>A0A7X5LL19_9ALTE</name>
<dbReference type="Proteomes" id="UP000470213">
    <property type="component" value="Unassembled WGS sequence"/>
</dbReference>
<dbReference type="SUPFAM" id="SSF56322">
    <property type="entry name" value="ADC synthase"/>
    <property type="match status" value="1"/>
</dbReference>
<dbReference type="AlphaFoldDB" id="A0A7X5LL19"/>
<dbReference type="GO" id="GO:0000162">
    <property type="term" value="P:L-tryptophan biosynthetic process"/>
    <property type="evidence" value="ECO:0007669"/>
    <property type="project" value="TreeGrafter"/>
</dbReference>
<keyword evidence="2 5" id="KW-0808">Transferase</keyword>
<dbReference type="InterPro" id="IPR015890">
    <property type="entry name" value="Chorismate_C"/>
</dbReference>
<feature type="domain" description="Anthranilate synthase component I N-terminal" evidence="4">
    <location>
        <begin position="24"/>
        <end position="166"/>
    </location>
</feature>
<dbReference type="InterPro" id="IPR006805">
    <property type="entry name" value="Anth_synth_I_N"/>
</dbReference>
<sequence length="471" mass="51931">MAPANPLTITISHYKPREKGVGLVDIFARIANQPWSMLLDTCGSTKSDGRFNIMLWSPAKVITAKRGETHLQCMTSGNTTRLPLSPFEATNAYLHSEVAELTISKQNHSLSEQLPFLVGVAGMAGYDTGRYYEALPTNAIDDYATPDFAVGLYLHSLIEDSHTGEIFYCSTDGTHVPNLDAENHARRDKHVPFALTCGWQSNLSPAEYSQRLDAINKYLIAGDCYQVNMAQRFSAKFNGDVWDAYVALRNANQAPFSAYIQLPQSTVISISPERFIKVSEGRVETKPIKGTRPRFTDPAADAESAAALLSAQKDRAENLMIVDLLRNDISKHCKPHSVDVPHLFALESYEAVHHLVSTVVGELNDNATPLDLLASAFPGGSITGAPKIRAMEIIDELEVHRRNIYCGSIFYMGSRSDLDSSICIRTLLAENNQLHCWAGGGIVLDSKAHEEYQETLDKVSKILPVLEDKFG</sequence>
<evidence type="ECO:0000256" key="2">
    <source>
        <dbReference type="ARBA" id="ARBA00022679"/>
    </source>
</evidence>
<keyword evidence="6" id="KW-1185">Reference proteome</keyword>
<evidence type="ECO:0000313" key="5">
    <source>
        <dbReference type="EMBL" id="NDV91296.1"/>
    </source>
</evidence>
<evidence type="ECO:0000313" key="6">
    <source>
        <dbReference type="Proteomes" id="UP000470213"/>
    </source>
</evidence>
<feature type="domain" description="Chorismate-utilising enzyme C-terminal" evidence="3">
    <location>
        <begin position="206"/>
        <end position="458"/>
    </location>
</feature>
<dbReference type="NCBIfam" id="TIGR00553">
    <property type="entry name" value="pabB"/>
    <property type="match status" value="1"/>
</dbReference>
<dbReference type="PRINTS" id="PR00095">
    <property type="entry name" value="ANTSNTHASEI"/>
</dbReference>
<dbReference type="GO" id="GO:0009396">
    <property type="term" value="P:folic acid-containing compound biosynthetic process"/>
    <property type="evidence" value="ECO:0007669"/>
    <property type="project" value="InterPro"/>
</dbReference>
<dbReference type="Pfam" id="PF00425">
    <property type="entry name" value="Chorismate_bind"/>
    <property type="match status" value="1"/>
</dbReference>
<dbReference type="Gene3D" id="3.60.120.10">
    <property type="entry name" value="Anthranilate synthase"/>
    <property type="match status" value="1"/>
</dbReference>
<comment type="caution">
    <text evidence="5">The sequence shown here is derived from an EMBL/GenBank/DDBJ whole genome shotgun (WGS) entry which is preliminary data.</text>
</comment>